<dbReference type="EMBL" id="JBDJPC010000001">
    <property type="protein sequence ID" value="KAL1516770.1"/>
    <property type="molecule type" value="Genomic_DNA"/>
</dbReference>
<feature type="signal peptide" evidence="4">
    <location>
        <begin position="1"/>
        <end position="16"/>
    </location>
</feature>
<gene>
    <name evidence="5" type="ORF">ABEB36_000628</name>
</gene>
<feature type="compositionally biased region" description="Low complexity" evidence="3">
    <location>
        <begin position="81"/>
        <end position="99"/>
    </location>
</feature>
<dbReference type="PROSITE" id="PS00233">
    <property type="entry name" value="CHIT_BIND_RR_1"/>
    <property type="match status" value="1"/>
</dbReference>
<evidence type="ECO:0000256" key="2">
    <source>
        <dbReference type="PROSITE-ProRule" id="PRU00497"/>
    </source>
</evidence>
<dbReference type="Proteomes" id="UP001566132">
    <property type="component" value="Unassembled WGS sequence"/>
</dbReference>
<dbReference type="Pfam" id="PF00379">
    <property type="entry name" value="Chitin_bind_4"/>
    <property type="match status" value="1"/>
</dbReference>
<keyword evidence="1 2" id="KW-0193">Cuticle</keyword>
<dbReference type="AlphaFoldDB" id="A0ABD1FCP2"/>
<feature type="region of interest" description="Disordered" evidence="3">
    <location>
        <begin position="199"/>
        <end position="220"/>
    </location>
</feature>
<dbReference type="InterPro" id="IPR051217">
    <property type="entry name" value="Insect_Cuticle_Struc_Prot"/>
</dbReference>
<evidence type="ECO:0008006" key="7">
    <source>
        <dbReference type="Google" id="ProtNLM"/>
    </source>
</evidence>
<name>A0ABD1FCP2_HYPHA</name>
<feature type="compositionally biased region" description="Gly residues" evidence="3">
    <location>
        <begin position="200"/>
        <end position="210"/>
    </location>
</feature>
<feature type="chain" id="PRO_5044864077" description="Pro-resilin" evidence="4">
    <location>
        <begin position="17"/>
        <end position="220"/>
    </location>
</feature>
<dbReference type="PANTHER" id="PTHR12236">
    <property type="entry name" value="STRUCTURAL CONTITUENT OF CUTICLE"/>
    <property type="match status" value="1"/>
</dbReference>
<reference evidence="5 6" key="1">
    <citation type="submission" date="2024-05" db="EMBL/GenBank/DDBJ databases">
        <title>Genetic variation in Jamaican populations of the coffee berry borer (Hypothenemus hampei).</title>
        <authorList>
            <person name="Errbii M."/>
            <person name="Myrie A."/>
        </authorList>
    </citation>
    <scope>NUCLEOTIDE SEQUENCE [LARGE SCALE GENOMIC DNA]</scope>
    <source>
        <strain evidence="5">JA-Hopewell-2020-01-JO</strain>
        <tissue evidence="5">Whole body</tissue>
    </source>
</reference>
<dbReference type="InterPro" id="IPR031311">
    <property type="entry name" value="CHIT_BIND_RR_consensus"/>
</dbReference>
<keyword evidence="6" id="KW-1185">Reference proteome</keyword>
<keyword evidence="4" id="KW-0732">Signal</keyword>
<proteinExistence type="predicted"/>
<dbReference type="PANTHER" id="PTHR12236:SF98">
    <property type="entry name" value="CUTICULAR PROTEIN 56F"/>
    <property type="match status" value="1"/>
</dbReference>
<dbReference type="InterPro" id="IPR000618">
    <property type="entry name" value="Insect_cuticle"/>
</dbReference>
<comment type="caution">
    <text evidence="5">The sequence shown here is derived from an EMBL/GenBank/DDBJ whole genome shotgun (WGS) entry which is preliminary data.</text>
</comment>
<protein>
    <recommendedName>
        <fullName evidence="7">Pro-resilin</fullName>
    </recommendedName>
</protein>
<sequence>MKISIIIFSTISIALAELPVPSSQYLPSNEYLPPQNNYLPPVTTPVPQYLPPSTSYGIPSRTQAVTRPNTQYGAPTRNYIPPSTSYGTPSPTYGTPSTSYGTPTNSYGAPSVSYGAPSATYGAPYAGRGGYDDQSEPANYEFEYHVQDPPSGNDFGHKEQRQGDVAQGKYFVLLPDGRLQTVEYIADENGYRPKISYQQVGGGYSGGGYPSGSPGYQYRK</sequence>
<dbReference type="GO" id="GO:0042302">
    <property type="term" value="F:structural constituent of cuticle"/>
    <property type="evidence" value="ECO:0007669"/>
    <property type="project" value="UniProtKB-UniRule"/>
</dbReference>
<feature type="compositionally biased region" description="Low complexity" evidence="3">
    <location>
        <begin position="211"/>
        <end position="220"/>
    </location>
</feature>
<evidence type="ECO:0000256" key="3">
    <source>
        <dbReference type="SAM" id="MobiDB-lite"/>
    </source>
</evidence>
<evidence type="ECO:0000256" key="1">
    <source>
        <dbReference type="ARBA" id="ARBA00022460"/>
    </source>
</evidence>
<dbReference type="PRINTS" id="PR00947">
    <property type="entry name" value="CUTICLE"/>
</dbReference>
<dbReference type="PROSITE" id="PS51155">
    <property type="entry name" value="CHIT_BIND_RR_2"/>
    <property type="match status" value="1"/>
</dbReference>
<evidence type="ECO:0000256" key="4">
    <source>
        <dbReference type="SAM" id="SignalP"/>
    </source>
</evidence>
<accession>A0ABD1FCP2</accession>
<organism evidence="5 6">
    <name type="scientific">Hypothenemus hampei</name>
    <name type="common">Coffee berry borer</name>
    <dbReference type="NCBI Taxonomy" id="57062"/>
    <lineage>
        <taxon>Eukaryota</taxon>
        <taxon>Metazoa</taxon>
        <taxon>Ecdysozoa</taxon>
        <taxon>Arthropoda</taxon>
        <taxon>Hexapoda</taxon>
        <taxon>Insecta</taxon>
        <taxon>Pterygota</taxon>
        <taxon>Neoptera</taxon>
        <taxon>Endopterygota</taxon>
        <taxon>Coleoptera</taxon>
        <taxon>Polyphaga</taxon>
        <taxon>Cucujiformia</taxon>
        <taxon>Curculionidae</taxon>
        <taxon>Scolytinae</taxon>
        <taxon>Hypothenemus</taxon>
    </lineage>
</organism>
<evidence type="ECO:0000313" key="5">
    <source>
        <dbReference type="EMBL" id="KAL1516770.1"/>
    </source>
</evidence>
<feature type="region of interest" description="Disordered" evidence="3">
    <location>
        <begin position="66"/>
        <end position="99"/>
    </location>
</feature>
<evidence type="ECO:0000313" key="6">
    <source>
        <dbReference type="Proteomes" id="UP001566132"/>
    </source>
</evidence>